<dbReference type="SUPFAM" id="SSF51695">
    <property type="entry name" value="PLC-like phosphodiesterases"/>
    <property type="match status" value="1"/>
</dbReference>
<gene>
    <name evidence="2" type="ORF">SBX64_08290</name>
</gene>
<dbReference type="InterPro" id="IPR017946">
    <property type="entry name" value="PLC-like_Pdiesterase_TIM-brl"/>
</dbReference>
<dbReference type="Gene3D" id="2.80.10.50">
    <property type="match status" value="1"/>
</dbReference>
<dbReference type="EMBL" id="JAWRCP010000001">
    <property type="protein sequence ID" value="MDW6092542.1"/>
    <property type="molecule type" value="Genomic_DNA"/>
</dbReference>
<dbReference type="PROSITE" id="PS50231">
    <property type="entry name" value="RICIN_B_LECTIN"/>
    <property type="match status" value="1"/>
</dbReference>
<dbReference type="Proteomes" id="UP001279860">
    <property type="component" value="Unassembled WGS sequence"/>
</dbReference>
<dbReference type="SUPFAM" id="SSF50370">
    <property type="entry name" value="Ricin B-like lectins"/>
    <property type="match status" value="1"/>
</dbReference>
<organism evidence="2 3">
    <name type="scientific">Vibrio rhizosphaerae</name>
    <dbReference type="NCBI Taxonomy" id="398736"/>
    <lineage>
        <taxon>Bacteria</taxon>
        <taxon>Pseudomonadati</taxon>
        <taxon>Pseudomonadota</taxon>
        <taxon>Gammaproteobacteria</taxon>
        <taxon>Vibrionales</taxon>
        <taxon>Vibrionaceae</taxon>
        <taxon>Vibrio</taxon>
    </lineage>
</organism>
<evidence type="ECO:0000313" key="2">
    <source>
        <dbReference type="EMBL" id="MDW6092542.1"/>
    </source>
</evidence>
<dbReference type="Pfam" id="PF00652">
    <property type="entry name" value="Ricin_B_lectin"/>
    <property type="match status" value="1"/>
</dbReference>
<proteinExistence type="predicted"/>
<dbReference type="SMART" id="SM00458">
    <property type="entry name" value="RICIN"/>
    <property type="match status" value="1"/>
</dbReference>
<protein>
    <submittedName>
        <fullName evidence="2">Ca2+-dependent phosphoinositide-specific phospholipase C</fullName>
        <ecNumber evidence="2">3.1.4.11</ecNumber>
    </submittedName>
</protein>
<name>A0ABU4IT03_9VIBR</name>
<dbReference type="EC" id="3.1.4.11" evidence="2"/>
<comment type="caution">
    <text evidence="2">The sequence shown here is derived from an EMBL/GenBank/DDBJ whole genome shotgun (WGS) entry which is preliminary data.</text>
</comment>
<keyword evidence="3" id="KW-1185">Reference proteome</keyword>
<reference evidence="2 3" key="1">
    <citation type="submission" date="2023-11" db="EMBL/GenBank/DDBJ databases">
        <title>Plant-associative lifestyle of Vibrio porteresiae and its evolutionary dynamics.</title>
        <authorList>
            <person name="Rameshkumar N."/>
            <person name="Kirti K."/>
        </authorList>
    </citation>
    <scope>NUCLEOTIDE SEQUENCE [LARGE SCALE GENOMIC DNA]</scope>
    <source>
        <strain evidence="2 3">MSSRF7</strain>
    </source>
</reference>
<dbReference type="Gene3D" id="3.20.20.190">
    <property type="entry name" value="Phosphatidylinositol (PI) phosphodiesterase"/>
    <property type="match status" value="1"/>
</dbReference>
<evidence type="ECO:0000259" key="1">
    <source>
        <dbReference type="SMART" id="SM00458"/>
    </source>
</evidence>
<evidence type="ECO:0000313" key="3">
    <source>
        <dbReference type="Proteomes" id="UP001279860"/>
    </source>
</evidence>
<dbReference type="CDD" id="cd00161">
    <property type="entry name" value="beta-trefoil_Ricin-like"/>
    <property type="match status" value="1"/>
</dbReference>
<dbReference type="InterPro" id="IPR035992">
    <property type="entry name" value="Ricin_B-like_lectins"/>
</dbReference>
<dbReference type="InterPro" id="IPR000772">
    <property type="entry name" value="Ricin_B_lectin"/>
</dbReference>
<feature type="domain" description="Ricin B lectin" evidence="1">
    <location>
        <begin position="345"/>
        <end position="475"/>
    </location>
</feature>
<sequence>MKITRLTFVYIRAAFFLYLTLLYQPSYAKEFIPPFEASQPSESSRLDELYYIQPHNTYKNNGVLRDWLNAGYRAIELDVIDRGDWEDEAKGPYVAHGLNPMNANCRAEDNDRLGDCLDDIAAWMDNNPNALPLLIFVDMKSSWDPASAWKHDEVAELDWWISNYFGPKMFTYQELLTHLGNSNDYRETLKMRGWPTVSSLRGKAIVILTGGHKGDVNHRMEQAMNMMSGTQSTFLCPDIDAADASEFTGTIDAISATNSKRFFCGNVKAGDHYQVTANAASDTKQLMHLWHSAGDFANTDYAATWIAIAHGVSAIGWDISSATNTPRWIESIPLVGVRRSLPGYFTIRPSISTEKCLTVKRSDYSNGGDLIQEHCSDTPAQRFVYTAEGQLRPAGNNKYCVDFNTGSADNGDVLHLWDCDGGNSEKWQITSDGRFKNRDKDYRYCMDVPGATTSSGVQWKIYQCNGNENQKFNLHSVPDWHQSSF</sequence>
<dbReference type="InterPro" id="IPR032075">
    <property type="entry name" value="PI-PLC-C1"/>
</dbReference>
<dbReference type="GO" id="GO:0004435">
    <property type="term" value="F:phosphatidylinositol-4,5-bisphosphate phospholipase C activity"/>
    <property type="evidence" value="ECO:0007669"/>
    <property type="project" value="UniProtKB-EC"/>
</dbReference>
<keyword evidence="2" id="KW-0378">Hydrolase</keyword>
<dbReference type="RefSeq" id="WP_318584744.1">
    <property type="nucleotide sequence ID" value="NZ_JAWRCP010000001.1"/>
</dbReference>
<accession>A0ABU4IT03</accession>
<dbReference type="Pfam" id="PF16670">
    <property type="entry name" value="PI-PLC-C1"/>
    <property type="match status" value="1"/>
</dbReference>